<dbReference type="AlphaFoldDB" id="A0A212JMD0"/>
<reference evidence="11" key="1">
    <citation type="submission" date="2016-04" db="EMBL/GenBank/DDBJ databases">
        <authorList>
            <person name="Evans L.H."/>
            <person name="Alamgir A."/>
            <person name="Owens N."/>
            <person name="Weber N.D."/>
            <person name="Virtaneva K."/>
            <person name="Barbian K."/>
            <person name="Babar A."/>
            <person name="Rosenke K."/>
        </authorList>
    </citation>
    <scope>NUCLEOTIDE SEQUENCE</scope>
    <source>
        <strain evidence="11">86</strain>
    </source>
</reference>
<dbReference type="Pfam" id="PF04290">
    <property type="entry name" value="DctQ"/>
    <property type="match status" value="1"/>
</dbReference>
<evidence type="ECO:0000256" key="9">
    <source>
        <dbReference type="SAM" id="Phobius"/>
    </source>
</evidence>
<comment type="subcellular location">
    <subcellularLocation>
        <location evidence="1">Cell inner membrane</location>
        <topology evidence="1">Multi-pass membrane protein</topology>
    </subcellularLocation>
</comment>
<evidence type="ECO:0000259" key="10">
    <source>
        <dbReference type="Pfam" id="PF04290"/>
    </source>
</evidence>
<evidence type="ECO:0000256" key="6">
    <source>
        <dbReference type="ARBA" id="ARBA00022989"/>
    </source>
</evidence>
<evidence type="ECO:0000256" key="7">
    <source>
        <dbReference type="ARBA" id="ARBA00023136"/>
    </source>
</evidence>
<keyword evidence="7 9" id="KW-0472">Membrane</keyword>
<keyword evidence="3" id="KW-1003">Cell membrane</keyword>
<dbReference type="InterPro" id="IPR007387">
    <property type="entry name" value="TRAP_DctQ"/>
</dbReference>
<dbReference type="GO" id="GO:0022857">
    <property type="term" value="F:transmembrane transporter activity"/>
    <property type="evidence" value="ECO:0007669"/>
    <property type="project" value="TreeGrafter"/>
</dbReference>
<evidence type="ECO:0000256" key="8">
    <source>
        <dbReference type="ARBA" id="ARBA00038436"/>
    </source>
</evidence>
<evidence type="ECO:0000256" key="1">
    <source>
        <dbReference type="ARBA" id="ARBA00004429"/>
    </source>
</evidence>
<dbReference type="EMBL" id="FLUQ01000001">
    <property type="protein sequence ID" value="SBW00571.1"/>
    <property type="molecule type" value="Genomic_DNA"/>
</dbReference>
<evidence type="ECO:0000313" key="11">
    <source>
        <dbReference type="EMBL" id="SBW00571.1"/>
    </source>
</evidence>
<evidence type="ECO:0000256" key="3">
    <source>
        <dbReference type="ARBA" id="ARBA00022475"/>
    </source>
</evidence>
<proteinExistence type="inferred from homology"/>
<name>A0A212JMD0_9DELT</name>
<sequence length="160" mass="17695">MLKRMISLLEGVSVAFFCIMTLLVLYQIVMRKVFNASPPWTEELARYAMIWSTLLACAVLLREQGHIMLDYFIEFLPPGLKKAVLMFVGLLIIILTATFGYGGLGMIQTSIAVTQLSPGTGIPMWAVYIIMPLSGILMVACQLMAMADILRRNASADKEG</sequence>
<feature type="transmembrane region" description="Helical" evidence="9">
    <location>
        <begin position="44"/>
        <end position="62"/>
    </location>
</feature>
<dbReference type="GO" id="GO:0005886">
    <property type="term" value="C:plasma membrane"/>
    <property type="evidence" value="ECO:0007669"/>
    <property type="project" value="UniProtKB-SubCell"/>
</dbReference>
<keyword evidence="4" id="KW-0997">Cell inner membrane</keyword>
<dbReference type="PANTHER" id="PTHR35011:SF2">
    <property type="entry name" value="2,3-DIKETO-L-GULONATE TRAP TRANSPORTER SMALL PERMEASE PROTEIN YIAM"/>
    <property type="match status" value="1"/>
</dbReference>
<keyword evidence="6 9" id="KW-1133">Transmembrane helix</keyword>
<evidence type="ECO:0000256" key="5">
    <source>
        <dbReference type="ARBA" id="ARBA00022692"/>
    </source>
</evidence>
<feature type="transmembrane region" description="Helical" evidence="9">
    <location>
        <begin position="124"/>
        <end position="145"/>
    </location>
</feature>
<keyword evidence="2" id="KW-0813">Transport</keyword>
<feature type="transmembrane region" description="Helical" evidence="9">
    <location>
        <begin position="83"/>
        <end position="104"/>
    </location>
</feature>
<evidence type="ECO:0000256" key="4">
    <source>
        <dbReference type="ARBA" id="ARBA00022519"/>
    </source>
</evidence>
<feature type="transmembrane region" description="Helical" evidence="9">
    <location>
        <begin position="7"/>
        <end position="29"/>
    </location>
</feature>
<comment type="similarity">
    <text evidence="8">Belongs to the TRAP transporter small permease family.</text>
</comment>
<protein>
    <submittedName>
        <fullName evidence="11">Putative Tripartite ATP-independent periplasmic transporter DctQ component</fullName>
    </submittedName>
</protein>
<dbReference type="PANTHER" id="PTHR35011">
    <property type="entry name" value="2,3-DIKETO-L-GULONATE TRAP TRANSPORTER SMALL PERMEASE PROTEIN YIAM"/>
    <property type="match status" value="1"/>
</dbReference>
<keyword evidence="5 9" id="KW-0812">Transmembrane</keyword>
<organism evidence="11">
    <name type="scientific">uncultured delta proteobacterium</name>
    <dbReference type="NCBI Taxonomy" id="34034"/>
    <lineage>
        <taxon>Bacteria</taxon>
        <taxon>Deltaproteobacteria</taxon>
        <taxon>environmental samples</taxon>
    </lineage>
</organism>
<dbReference type="InterPro" id="IPR055348">
    <property type="entry name" value="DctQ"/>
</dbReference>
<evidence type="ECO:0000256" key="2">
    <source>
        <dbReference type="ARBA" id="ARBA00022448"/>
    </source>
</evidence>
<feature type="domain" description="Tripartite ATP-independent periplasmic transporters DctQ component" evidence="10">
    <location>
        <begin position="20"/>
        <end position="151"/>
    </location>
</feature>
<gene>
    <name evidence="11" type="ORF">KL86DPRO_11807</name>
</gene>
<dbReference type="GO" id="GO:0015740">
    <property type="term" value="P:C4-dicarboxylate transport"/>
    <property type="evidence" value="ECO:0007669"/>
    <property type="project" value="TreeGrafter"/>
</dbReference>
<accession>A0A212JMD0</accession>